<evidence type="ECO:0000313" key="3">
    <source>
        <dbReference type="Proteomes" id="UP000031549"/>
    </source>
</evidence>
<evidence type="ECO:0000313" key="2">
    <source>
        <dbReference type="EMBL" id="NEU73152.1"/>
    </source>
</evidence>
<dbReference type="AlphaFoldDB" id="A0A846H731"/>
<feature type="signal peptide" evidence="1">
    <location>
        <begin position="1"/>
        <end position="23"/>
    </location>
</feature>
<organism evidence="2 3">
    <name type="scientific">Hassallia byssoidea VB512170</name>
    <dbReference type="NCBI Taxonomy" id="1304833"/>
    <lineage>
        <taxon>Bacteria</taxon>
        <taxon>Bacillati</taxon>
        <taxon>Cyanobacteriota</taxon>
        <taxon>Cyanophyceae</taxon>
        <taxon>Nostocales</taxon>
        <taxon>Tolypothrichaceae</taxon>
        <taxon>Hassallia</taxon>
    </lineage>
</organism>
<sequence>MIKKILLFSLIILTANLTLIKNAASEPSNICTFSQATPGQLVTEGSTPPKKLVTFASAGGSPTKIDATCSQSANISVSAPIQVAGPEFTPVSAVATVTIPSGSSTKNGDAPLALPAGTTPLTIDFAIDRGRSLRAGNYSYTVKFTVVP</sequence>
<feature type="chain" id="PRO_5032646176" evidence="1">
    <location>
        <begin position="24"/>
        <end position="148"/>
    </location>
</feature>
<protein>
    <submittedName>
        <fullName evidence="2">Uncharacterized protein</fullName>
    </submittedName>
</protein>
<name>A0A846H731_9CYAN</name>
<reference evidence="2 3" key="1">
    <citation type="journal article" date="2015" name="Genome Announc.">
        <title>Draft Genome Sequence of Cyanobacterium Hassallia byssoidea Strain VB512170, Isolated from Monuments in India.</title>
        <authorList>
            <person name="Singh D."/>
            <person name="Chandrababunaidu M.M."/>
            <person name="Panda A."/>
            <person name="Sen D."/>
            <person name="Bhattacharyya S."/>
            <person name="Adhikary S.P."/>
            <person name="Tripathy S."/>
        </authorList>
    </citation>
    <scope>NUCLEOTIDE SEQUENCE [LARGE SCALE GENOMIC DNA]</scope>
    <source>
        <strain evidence="2 3">VB512170</strain>
    </source>
</reference>
<dbReference type="EMBL" id="JTCM02000019">
    <property type="protein sequence ID" value="NEU73152.1"/>
    <property type="molecule type" value="Genomic_DNA"/>
</dbReference>
<keyword evidence="3" id="KW-1185">Reference proteome</keyword>
<gene>
    <name evidence="2" type="ORF">PI95_011405</name>
</gene>
<proteinExistence type="predicted"/>
<dbReference type="Proteomes" id="UP000031549">
    <property type="component" value="Unassembled WGS sequence"/>
</dbReference>
<accession>A0A846H731</accession>
<keyword evidence="1" id="KW-0732">Signal</keyword>
<dbReference type="RefSeq" id="WP_039739588.1">
    <property type="nucleotide sequence ID" value="NZ_JTCM02000019.1"/>
</dbReference>
<evidence type="ECO:0000256" key="1">
    <source>
        <dbReference type="SAM" id="SignalP"/>
    </source>
</evidence>
<comment type="caution">
    <text evidence="2">The sequence shown here is derived from an EMBL/GenBank/DDBJ whole genome shotgun (WGS) entry which is preliminary data.</text>
</comment>